<proteinExistence type="predicted"/>
<dbReference type="PANTHER" id="PTHR11089:SF30">
    <property type="entry name" value="GUANINE NUCLEOTIDE-BINDING PROTEIN-LIKE 3 HOMOLOG"/>
    <property type="match status" value="1"/>
</dbReference>
<dbReference type="InterPro" id="IPR050755">
    <property type="entry name" value="TRAFAC_YlqF/YawG_RiboMat"/>
</dbReference>
<name>A0ABP0MI00_9DINO</name>
<evidence type="ECO:0000313" key="4">
    <source>
        <dbReference type="EMBL" id="CAK9051090.1"/>
    </source>
</evidence>
<dbReference type="PANTHER" id="PTHR11089">
    <property type="entry name" value="GTP-BINDING PROTEIN-RELATED"/>
    <property type="match status" value="1"/>
</dbReference>
<dbReference type="InterPro" id="IPR036882">
    <property type="entry name" value="Alba-like_dom_sf"/>
</dbReference>
<keyword evidence="2" id="KW-0694">RNA-binding</keyword>
<sequence>MPIWRYAWPLARGGVTTLGRTFQSTGPSLAGIRFNSTGGEVLTATAVSDVARLGGAIAARIRQDGETSVRCIGAKAAFQFVKALVNAMGYLSHDPDAPPERFLGFQVREGKGEASERGRELRLRVLPLHVAPSELKASPNTAAAGPDVAATDLLVGNGTVPAKAAAAMAGALRPQGGGHGKYPLVRAMGSTAVHRAMVSGMLAQKFLDNDDRGVTFCIVPYWSVELSSEQNNKYNIQKRIREHKRRVKKEAKKLGLKKRIRKDPGNLANRVKEKNKLDRQQQRKDAEETGIWWLGWCLPVALSDIAGSKPGNVIVFNLEMQRKKESERRKKRAEDVLMAQLEALQRMLQKADILLITLDARDPLHCRCAELEAWVKQNQKRLIFVLTKVDLIVPQQAADWQHALGQVGPAACVQVEAGGEGVKELLHMLGARKSSEGEGPTVGVLGYEGTGKTKSLLKALRREAAGATSPQLVESVGRLRPAEDPEGEEALNATLHLAMRGLLSKREAGPEPLEVVRHLVARCGPQALMRRYRLPAFDGPEGLVQAWAKAFNVKTKKGKVPGTTGLPAVLLIVTWATGGVSKPSLSKNLLLQEADGVEAAAQLFLQQLATSPCCSCLPPGQLEGGGLWEGHERKDLEPVMKAQLDLLRGREASGARGLTWPSHGLGPSIALQELELMDHVEDESDDGMDDGERRVCFLLVFVSSCPIVL</sequence>
<dbReference type="InterPro" id="IPR027417">
    <property type="entry name" value="P-loop_NTPase"/>
</dbReference>
<dbReference type="Gene3D" id="3.30.110.20">
    <property type="entry name" value="Alba-like domain"/>
    <property type="match status" value="2"/>
</dbReference>
<dbReference type="EMBL" id="CAXAMM010022057">
    <property type="protein sequence ID" value="CAK9051090.1"/>
    <property type="molecule type" value="Genomic_DNA"/>
</dbReference>
<keyword evidence="3" id="KW-0342">GTP-binding</keyword>
<evidence type="ECO:0000256" key="2">
    <source>
        <dbReference type="ARBA" id="ARBA00022884"/>
    </source>
</evidence>
<gene>
    <name evidence="4" type="ORF">SCF082_LOCUS28092</name>
</gene>
<keyword evidence="1" id="KW-0547">Nucleotide-binding</keyword>
<accession>A0ABP0MI00</accession>
<keyword evidence="5" id="KW-1185">Reference proteome</keyword>
<dbReference type="Gene3D" id="3.40.50.300">
    <property type="entry name" value="P-loop containing nucleotide triphosphate hydrolases"/>
    <property type="match status" value="1"/>
</dbReference>
<dbReference type="Pfam" id="PF04232">
    <property type="entry name" value="SpoVS"/>
    <property type="match status" value="1"/>
</dbReference>
<dbReference type="InterPro" id="IPR007347">
    <property type="entry name" value="SpoVS"/>
</dbReference>
<organism evidence="4 5">
    <name type="scientific">Durusdinium trenchii</name>
    <dbReference type="NCBI Taxonomy" id="1381693"/>
    <lineage>
        <taxon>Eukaryota</taxon>
        <taxon>Sar</taxon>
        <taxon>Alveolata</taxon>
        <taxon>Dinophyceae</taxon>
        <taxon>Suessiales</taxon>
        <taxon>Symbiodiniaceae</taxon>
        <taxon>Durusdinium</taxon>
    </lineage>
</organism>
<evidence type="ECO:0000256" key="1">
    <source>
        <dbReference type="ARBA" id="ARBA00022741"/>
    </source>
</evidence>
<dbReference type="SUPFAM" id="SSF52540">
    <property type="entry name" value="P-loop containing nucleoside triphosphate hydrolases"/>
    <property type="match status" value="1"/>
</dbReference>
<evidence type="ECO:0000256" key="3">
    <source>
        <dbReference type="ARBA" id="ARBA00023134"/>
    </source>
</evidence>
<dbReference type="Proteomes" id="UP001642464">
    <property type="component" value="Unassembled WGS sequence"/>
</dbReference>
<evidence type="ECO:0000313" key="5">
    <source>
        <dbReference type="Proteomes" id="UP001642464"/>
    </source>
</evidence>
<comment type="caution">
    <text evidence="4">The sequence shown here is derived from an EMBL/GenBank/DDBJ whole genome shotgun (WGS) entry which is preliminary data.</text>
</comment>
<protein>
    <submittedName>
        <fullName evidence="4">Guanine nucleotide-binding protein-like 3 (E2-induced gene 3 protein) (Novel nucleolar protein 47) (NNP47) (Nucleolar GTP-binding protein 3) (Nucleostemin)</fullName>
    </submittedName>
</protein>
<reference evidence="4 5" key="1">
    <citation type="submission" date="2024-02" db="EMBL/GenBank/DDBJ databases">
        <authorList>
            <person name="Chen Y."/>
            <person name="Shah S."/>
            <person name="Dougan E. K."/>
            <person name="Thang M."/>
            <person name="Chan C."/>
        </authorList>
    </citation>
    <scope>NUCLEOTIDE SEQUENCE [LARGE SCALE GENOMIC DNA]</scope>
</reference>